<reference evidence="2 3" key="1">
    <citation type="submission" date="2018-08" db="EMBL/GenBank/DDBJ databases">
        <title>A genome reference for cultivated species of the human gut microbiota.</title>
        <authorList>
            <person name="Zou Y."/>
            <person name="Xue W."/>
            <person name="Luo G."/>
        </authorList>
    </citation>
    <scope>NUCLEOTIDE SEQUENCE [LARGE SCALE GENOMIC DNA]</scope>
    <source>
        <strain evidence="2 3">AM22-21LB</strain>
    </source>
</reference>
<sequence length="388" mass="45210">MNKETFKVKPVQLDQTIKNIVDAIDKGYELQGFEELSTTEEQRLDYSDSLILKPDYQREYRATLEDESSLIESILVGIPIPPVFLCSSRLKDVQVLNVVDGQHRLFAFYRFRKGKFALTGLQLLDEYEGKYFSELPIEAREEIIGHKLPAYVFRDFPGKKFELEVFNRYNKGTKALTPQEIRNAVYASPYNDYVNSFVNKLFTNQRESLALVYNVTKDRFLKKKVHEGIFSILYVLEYGINKDFKDSITYATEYMKMKSEFANENEEKAVNEDVNSMIERFKNFNDWLLKCTSITPYPLSKEIYGISSKSYKFQTSMALIIPALYRKIYLQGEKYSSFSFEKIMGSIQYSLINSFLEKADYSVSSTNSKEIFKLVENFKIIDSEVSEN</sequence>
<feature type="domain" description="GmrSD restriction endonucleases N-terminal" evidence="1">
    <location>
        <begin position="51"/>
        <end position="186"/>
    </location>
</feature>
<dbReference type="Pfam" id="PF03235">
    <property type="entry name" value="GmrSD_N"/>
    <property type="match status" value="1"/>
</dbReference>
<dbReference type="EMBL" id="QRID01000031">
    <property type="protein sequence ID" value="RHG24541.1"/>
    <property type="molecule type" value="Genomic_DNA"/>
</dbReference>
<proteinExistence type="predicted"/>
<dbReference type="InterPro" id="IPR004919">
    <property type="entry name" value="GmrSD_N"/>
</dbReference>
<gene>
    <name evidence="2" type="ORF">DW264_18075</name>
</gene>
<dbReference type="RefSeq" id="WP_118772968.1">
    <property type="nucleotide sequence ID" value="NZ_QRID01000031.1"/>
</dbReference>
<dbReference type="Proteomes" id="UP000284051">
    <property type="component" value="Unassembled WGS sequence"/>
</dbReference>
<comment type="caution">
    <text evidence="2">The sequence shown here is derived from an EMBL/GenBank/DDBJ whole genome shotgun (WGS) entry which is preliminary data.</text>
</comment>
<dbReference type="PANTHER" id="PTHR39639">
    <property type="entry name" value="CHROMOSOME 16, WHOLE GENOME SHOTGUN SEQUENCE"/>
    <property type="match status" value="1"/>
</dbReference>
<dbReference type="PANTHER" id="PTHR39639:SF1">
    <property type="entry name" value="DUF262 DOMAIN-CONTAINING PROTEIN"/>
    <property type="match status" value="1"/>
</dbReference>
<evidence type="ECO:0000313" key="2">
    <source>
        <dbReference type="EMBL" id="RHG24541.1"/>
    </source>
</evidence>
<protein>
    <submittedName>
        <fullName evidence="2">DUF262 domain-containing protein</fullName>
    </submittedName>
</protein>
<name>A0A3R6DGN8_9FIRM</name>
<evidence type="ECO:0000259" key="1">
    <source>
        <dbReference type="Pfam" id="PF03235"/>
    </source>
</evidence>
<evidence type="ECO:0000313" key="3">
    <source>
        <dbReference type="Proteomes" id="UP000284051"/>
    </source>
</evidence>
<organism evidence="2 3">
    <name type="scientific">Roseburia intestinalis</name>
    <dbReference type="NCBI Taxonomy" id="166486"/>
    <lineage>
        <taxon>Bacteria</taxon>
        <taxon>Bacillati</taxon>
        <taxon>Bacillota</taxon>
        <taxon>Clostridia</taxon>
        <taxon>Lachnospirales</taxon>
        <taxon>Lachnospiraceae</taxon>
        <taxon>Roseburia</taxon>
    </lineage>
</organism>
<accession>A0A3R6DGN8</accession>
<dbReference type="AlphaFoldDB" id="A0A3R6DGN8"/>